<proteinExistence type="predicted"/>
<dbReference type="EMBL" id="AGBW02013475">
    <property type="protein sequence ID" value="OWR43363.1"/>
    <property type="molecule type" value="Genomic_DNA"/>
</dbReference>
<protein>
    <submittedName>
        <fullName evidence="2">Uncharacterized protein</fullName>
    </submittedName>
</protein>
<evidence type="ECO:0000313" key="2">
    <source>
        <dbReference type="EMBL" id="OWR43363.1"/>
    </source>
</evidence>
<comment type="caution">
    <text evidence="2">The sequence shown here is derived from an EMBL/GenBank/DDBJ whole genome shotgun (WGS) entry which is preliminary data.</text>
</comment>
<accession>A0A212EPE9</accession>
<name>A0A212EPE9_DANPL</name>
<dbReference type="InParanoid" id="A0A212EPE9"/>
<sequence length="237" mass="27296">MECLASPSTSGKTRKRTAHPENIAKRQRQLYLYSWTIEEGSSKAPLTTQNVFAYCWTEDQYAKGANAIAFIVYHRLMNTNLTDISTDTLSFHRTAYVEKDVKKLECILRPEDYLEIIGTYSTIVRMGSDCEVLDFKRGMSSVIKDVGSWHFQFKNCKRFLIQWSKEIGNVVIPGEVHYTNNMGVLKKITRKNKKASDLNPEVIIKNIVRSEPAKLVDVKKLFTTHFILSGKMRRDFI</sequence>
<keyword evidence="3" id="KW-1185">Reference proteome</keyword>
<gene>
    <name evidence="2" type="ORF">KGM_211747</name>
</gene>
<feature type="region of interest" description="Disordered" evidence="1">
    <location>
        <begin position="1"/>
        <end position="20"/>
    </location>
</feature>
<organism evidence="2 3">
    <name type="scientific">Danaus plexippus plexippus</name>
    <dbReference type="NCBI Taxonomy" id="278856"/>
    <lineage>
        <taxon>Eukaryota</taxon>
        <taxon>Metazoa</taxon>
        <taxon>Ecdysozoa</taxon>
        <taxon>Arthropoda</taxon>
        <taxon>Hexapoda</taxon>
        <taxon>Insecta</taxon>
        <taxon>Pterygota</taxon>
        <taxon>Neoptera</taxon>
        <taxon>Endopterygota</taxon>
        <taxon>Lepidoptera</taxon>
        <taxon>Glossata</taxon>
        <taxon>Ditrysia</taxon>
        <taxon>Papilionoidea</taxon>
        <taxon>Nymphalidae</taxon>
        <taxon>Danainae</taxon>
        <taxon>Danaini</taxon>
        <taxon>Danaina</taxon>
        <taxon>Danaus</taxon>
        <taxon>Danaus</taxon>
    </lineage>
</organism>
<feature type="compositionally biased region" description="Polar residues" evidence="1">
    <location>
        <begin position="1"/>
        <end position="11"/>
    </location>
</feature>
<dbReference type="KEGG" id="dpl:KGM_211747"/>
<reference evidence="2 3" key="1">
    <citation type="journal article" date="2011" name="Cell">
        <title>The monarch butterfly genome yields insights into long-distance migration.</title>
        <authorList>
            <person name="Zhan S."/>
            <person name="Merlin C."/>
            <person name="Boore J.L."/>
            <person name="Reppert S.M."/>
        </authorList>
    </citation>
    <scope>NUCLEOTIDE SEQUENCE [LARGE SCALE GENOMIC DNA]</scope>
    <source>
        <strain evidence="2">F-2</strain>
    </source>
</reference>
<dbReference type="AlphaFoldDB" id="A0A212EPE9"/>
<evidence type="ECO:0000313" key="3">
    <source>
        <dbReference type="Proteomes" id="UP000007151"/>
    </source>
</evidence>
<dbReference type="Proteomes" id="UP000007151">
    <property type="component" value="Unassembled WGS sequence"/>
</dbReference>
<evidence type="ECO:0000256" key="1">
    <source>
        <dbReference type="SAM" id="MobiDB-lite"/>
    </source>
</evidence>